<dbReference type="GO" id="GO:0005524">
    <property type="term" value="F:ATP binding"/>
    <property type="evidence" value="ECO:0007669"/>
    <property type="project" value="InterPro"/>
</dbReference>
<dbReference type="GO" id="GO:0140359">
    <property type="term" value="F:ABC-type transporter activity"/>
    <property type="evidence" value="ECO:0007669"/>
    <property type="project" value="InterPro"/>
</dbReference>
<dbReference type="InterPro" id="IPR026082">
    <property type="entry name" value="ABCA"/>
</dbReference>
<sequence length="122" mass="12917">MLTGDEQPTAGAAYINGFDTERDRVVASMLTGYCPQADAFCPSLTPRENLHIFAVLRGISKRNLAPHVNELLSRTGLAGSESDVASEFLSVGNKRKLSVAIALIGNPPVVILDEPTAGIDPP</sequence>
<dbReference type="PANTHER" id="PTHR19229:SF36">
    <property type="entry name" value="ATP-BINDING CASSETTE SUB-FAMILY A MEMBER 2"/>
    <property type="match status" value="1"/>
</dbReference>
<dbReference type="Pfam" id="PF00005">
    <property type="entry name" value="ABC_tran"/>
    <property type="match status" value="1"/>
</dbReference>
<evidence type="ECO:0000256" key="2">
    <source>
        <dbReference type="ARBA" id="ARBA00022737"/>
    </source>
</evidence>
<dbReference type="AlphaFoldDB" id="A0A914XQF3"/>
<dbReference type="InterPro" id="IPR003439">
    <property type="entry name" value="ABC_transporter-like_ATP-bd"/>
</dbReference>
<keyword evidence="4" id="KW-1185">Reference proteome</keyword>
<dbReference type="Gene3D" id="3.40.50.300">
    <property type="entry name" value="P-loop containing nucleotide triphosphate hydrolases"/>
    <property type="match status" value="1"/>
</dbReference>
<proteinExistence type="predicted"/>
<dbReference type="SUPFAM" id="SSF52540">
    <property type="entry name" value="P-loop containing nucleoside triphosphate hydrolases"/>
    <property type="match status" value="1"/>
</dbReference>
<dbReference type="PANTHER" id="PTHR19229">
    <property type="entry name" value="ATP-BINDING CASSETTE TRANSPORTER SUBFAMILY A ABCA"/>
    <property type="match status" value="1"/>
</dbReference>
<keyword evidence="2" id="KW-0677">Repeat</keyword>
<name>A0A914XQF3_9BILA</name>
<feature type="domain" description="ABC transporter" evidence="3">
    <location>
        <begin position="1"/>
        <end position="117"/>
    </location>
</feature>
<dbReference type="GO" id="GO:0005319">
    <property type="term" value="F:lipid transporter activity"/>
    <property type="evidence" value="ECO:0007669"/>
    <property type="project" value="TreeGrafter"/>
</dbReference>
<dbReference type="InterPro" id="IPR027417">
    <property type="entry name" value="P-loop_NTPase"/>
</dbReference>
<dbReference type="GO" id="GO:0016020">
    <property type="term" value="C:membrane"/>
    <property type="evidence" value="ECO:0007669"/>
    <property type="project" value="InterPro"/>
</dbReference>
<organism evidence="4 5">
    <name type="scientific">Panagrolaimus superbus</name>
    <dbReference type="NCBI Taxonomy" id="310955"/>
    <lineage>
        <taxon>Eukaryota</taxon>
        <taxon>Metazoa</taxon>
        <taxon>Ecdysozoa</taxon>
        <taxon>Nematoda</taxon>
        <taxon>Chromadorea</taxon>
        <taxon>Rhabditida</taxon>
        <taxon>Tylenchina</taxon>
        <taxon>Panagrolaimomorpha</taxon>
        <taxon>Panagrolaimoidea</taxon>
        <taxon>Panagrolaimidae</taxon>
        <taxon>Panagrolaimus</taxon>
    </lineage>
</organism>
<evidence type="ECO:0000256" key="1">
    <source>
        <dbReference type="ARBA" id="ARBA00022448"/>
    </source>
</evidence>
<reference evidence="5" key="1">
    <citation type="submission" date="2022-11" db="UniProtKB">
        <authorList>
            <consortium name="WormBaseParasite"/>
        </authorList>
    </citation>
    <scope>IDENTIFICATION</scope>
</reference>
<dbReference type="GO" id="GO:0016887">
    <property type="term" value="F:ATP hydrolysis activity"/>
    <property type="evidence" value="ECO:0007669"/>
    <property type="project" value="InterPro"/>
</dbReference>
<keyword evidence="1" id="KW-0813">Transport</keyword>
<evidence type="ECO:0000259" key="3">
    <source>
        <dbReference type="Pfam" id="PF00005"/>
    </source>
</evidence>
<evidence type="ECO:0000313" key="5">
    <source>
        <dbReference type="WBParaSite" id="PSU_v2.g1024.t1"/>
    </source>
</evidence>
<dbReference type="Proteomes" id="UP000887577">
    <property type="component" value="Unplaced"/>
</dbReference>
<protein>
    <submittedName>
        <fullName evidence="5">ABC transporter domain-containing protein</fullName>
    </submittedName>
</protein>
<accession>A0A914XQF3</accession>
<evidence type="ECO:0000313" key="4">
    <source>
        <dbReference type="Proteomes" id="UP000887577"/>
    </source>
</evidence>
<dbReference type="WBParaSite" id="PSU_v2.g1024.t1">
    <property type="protein sequence ID" value="PSU_v2.g1024.t1"/>
    <property type="gene ID" value="PSU_v2.g1024"/>
</dbReference>